<reference evidence="2" key="2">
    <citation type="journal article" date="2015" name="Data Brief">
        <title>Shoot transcriptome of the giant reed, Arundo donax.</title>
        <authorList>
            <person name="Barrero R.A."/>
            <person name="Guerrero F.D."/>
            <person name="Moolhuijzen P."/>
            <person name="Goolsby J.A."/>
            <person name="Tidwell J."/>
            <person name="Bellgard S.E."/>
            <person name="Bellgard M.I."/>
        </authorList>
    </citation>
    <scope>NUCLEOTIDE SEQUENCE</scope>
    <source>
        <tissue evidence="2">Shoot tissue taken approximately 20 cm above the soil surface</tissue>
    </source>
</reference>
<reference evidence="2" key="1">
    <citation type="submission" date="2014-09" db="EMBL/GenBank/DDBJ databases">
        <authorList>
            <person name="Magalhaes I.L.F."/>
            <person name="Oliveira U."/>
            <person name="Santos F.R."/>
            <person name="Vidigal T.H.D.A."/>
            <person name="Brescovit A.D."/>
            <person name="Santos A.J."/>
        </authorList>
    </citation>
    <scope>NUCLEOTIDE SEQUENCE</scope>
    <source>
        <tissue evidence="2">Shoot tissue taken approximately 20 cm above the soil surface</tissue>
    </source>
</reference>
<protein>
    <submittedName>
        <fullName evidence="2">Uncharacterized protein</fullName>
    </submittedName>
</protein>
<keyword evidence="1" id="KW-0472">Membrane</keyword>
<proteinExistence type="predicted"/>
<feature type="transmembrane region" description="Helical" evidence="1">
    <location>
        <begin position="6"/>
        <end position="27"/>
    </location>
</feature>
<sequence>MPFFNAPALYPFLLFLTSYLMLIFLLAQSWHSSSTSSLIIGSVESSKTCIIIRSGGHVRAHTAPMESLYTSLSLYMGICTSTMGNSAAASTSPAGATAGMGSHLYLRSGRRRSSLTATRLARPM</sequence>
<keyword evidence="1" id="KW-1133">Transmembrane helix</keyword>
<keyword evidence="1" id="KW-0812">Transmembrane</keyword>
<evidence type="ECO:0000256" key="1">
    <source>
        <dbReference type="SAM" id="Phobius"/>
    </source>
</evidence>
<dbReference type="EMBL" id="GBRH01168477">
    <property type="protein sequence ID" value="JAE29419.1"/>
    <property type="molecule type" value="Transcribed_RNA"/>
</dbReference>
<organism evidence="2">
    <name type="scientific">Arundo donax</name>
    <name type="common">Giant reed</name>
    <name type="synonym">Donax arundinaceus</name>
    <dbReference type="NCBI Taxonomy" id="35708"/>
    <lineage>
        <taxon>Eukaryota</taxon>
        <taxon>Viridiplantae</taxon>
        <taxon>Streptophyta</taxon>
        <taxon>Embryophyta</taxon>
        <taxon>Tracheophyta</taxon>
        <taxon>Spermatophyta</taxon>
        <taxon>Magnoliopsida</taxon>
        <taxon>Liliopsida</taxon>
        <taxon>Poales</taxon>
        <taxon>Poaceae</taxon>
        <taxon>PACMAD clade</taxon>
        <taxon>Arundinoideae</taxon>
        <taxon>Arundineae</taxon>
        <taxon>Arundo</taxon>
    </lineage>
</organism>
<name>A0A0A9H0V5_ARUDO</name>
<dbReference type="AlphaFoldDB" id="A0A0A9H0V5"/>
<accession>A0A0A9H0V5</accession>
<evidence type="ECO:0000313" key="2">
    <source>
        <dbReference type="EMBL" id="JAE29419.1"/>
    </source>
</evidence>